<comment type="subunit">
    <text evidence="5">Homodimer.</text>
</comment>
<sequence>MMSSKINYDQFKIVLCRTSHPGNIGSSARAIKTMGFTHLTLVNPKQFPHAEANALAAGAEDILANATIVSTIEDALKDSHLIIGFTARQRELSQEHKNIREIASKLKSESHSKKIALLFGNETNGLSNDEVKHCHMLGYINSNTKYSSLNLAQAIQIICYEIRMQLSEDNAIIQSSKKNELVTHEVQNGFYLHLEQLLTEIGFLKKIQGDRLMQRLRLLFNRTTMEKDEVNILRGILTDIQKKIKDKT</sequence>
<comment type="catalytic activity">
    <reaction evidence="5">
        <text>cytidine(32) in tRNA + S-adenosyl-L-methionine = 2'-O-methylcytidine(32) in tRNA + S-adenosyl-L-homocysteine + H(+)</text>
        <dbReference type="Rhea" id="RHEA:42932"/>
        <dbReference type="Rhea" id="RHEA-COMP:10288"/>
        <dbReference type="Rhea" id="RHEA-COMP:10289"/>
        <dbReference type="ChEBI" id="CHEBI:15378"/>
        <dbReference type="ChEBI" id="CHEBI:57856"/>
        <dbReference type="ChEBI" id="CHEBI:59789"/>
        <dbReference type="ChEBI" id="CHEBI:74495"/>
        <dbReference type="ChEBI" id="CHEBI:82748"/>
        <dbReference type="EC" id="2.1.1.200"/>
    </reaction>
</comment>
<evidence type="ECO:0000256" key="3">
    <source>
        <dbReference type="ARBA" id="ARBA00022679"/>
    </source>
</evidence>
<dbReference type="PIRSF" id="PIRSF004808">
    <property type="entry name" value="LasT"/>
    <property type="match status" value="1"/>
</dbReference>
<dbReference type="FunFam" id="3.40.1280.10:FF:000006">
    <property type="entry name" value="Uncharacterized tRNA/rRNA methyltransferase HI_0380"/>
    <property type="match status" value="1"/>
</dbReference>
<dbReference type="GO" id="GO:0003723">
    <property type="term" value="F:RNA binding"/>
    <property type="evidence" value="ECO:0007669"/>
    <property type="project" value="InterPro"/>
</dbReference>
<gene>
    <name evidence="5" type="primary">trmJ</name>
    <name evidence="7" type="ORF">MBMO_EBAC000-36A07.85</name>
</gene>
<comment type="similarity">
    <text evidence="1">Belongs to the class IV-like SAM-binding methyltransferase superfamily. RNA methyltransferase TrmH family.</text>
</comment>
<proteinExistence type="inferred from homology"/>
<dbReference type="InterPro" id="IPR001537">
    <property type="entry name" value="SpoU_MeTrfase"/>
</dbReference>
<evidence type="ECO:0000256" key="4">
    <source>
        <dbReference type="ARBA" id="ARBA00022691"/>
    </source>
</evidence>
<keyword evidence="2 5" id="KW-0489">Methyltransferase</keyword>
<reference evidence="7" key="1">
    <citation type="submission" date="2003-11" db="EMBL/GenBank/DDBJ databases">
        <authorList>
            <person name="Heidelberg J.F."/>
            <person name="Eisen J.A."/>
            <person name="Nelson W.C."/>
            <person name="DeLong E.F."/>
        </authorList>
    </citation>
    <scope>NUCLEOTIDE SEQUENCE</scope>
</reference>
<dbReference type="InterPro" id="IPR029026">
    <property type="entry name" value="tRNA_m1G_MTases_N"/>
</dbReference>
<reference evidence="7" key="2">
    <citation type="submission" date="2003-12" db="EMBL/GenBank/DDBJ databases">
        <title>Monterey Bay Coastal Ocean Microbial Observatory environmental clone sequencing.</title>
        <authorList>
            <person name="DeLong E.F."/>
        </authorList>
    </citation>
    <scope>NUCLEOTIDE SEQUENCE</scope>
</reference>
<dbReference type="GO" id="GO:0005829">
    <property type="term" value="C:cytosol"/>
    <property type="evidence" value="ECO:0007669"/>
    <property type="project" value="TreeGrafter"/>
</dbReference>
<keyword evidence="5" id="KW-0963">Cytoplasm</keyword>
<dbReference type="InterPro" id="IPR029028">
    <property type="entry name" value="Alpha/beta_knot_MTases"/>
</dbReference>
<dbReference type="SUPFAM" id="SSF75217">
    <property type="entry name" value="alpha/beta knot"/>
    <property type="match status" value="1"/>
</dbReference>
<evidence type="ECO:0000259" key="6">
    <source>
        <dbReference type="Pfam" id="PF00588"/>
    </source>
</evidence>
<dbReference type="Pfam" id="PF00588">
    <property type="entry name" value="SpoU_methylase"/>
    <property type="match status" value="1"/>
</dbReference>
<dbReference type="GO" id="GO:0106339">
    <property type="term" value="F:tRNA (cytidine(32)-2'-O)-methyltransferase activity"/>
    <property type="evidence" value="ECO:0007669"/>
    <property type="project" value="RHEA"/>
</dbReference>
<dbReference type="CDD" id="cd18093">
    <property type="entry name" value="SpoU-like_TrmJ"/>
    <property type="match status" value="1"/>
</dbReference>
<evidence type="ECO:0000256" key="2">
    <source>
        <dbReference type="ARBA" id="ARBA00022603"/>
    </source>
</evidence>
<dbReference type="AlphaFoldDB" id="Q6SFH7"/>
<keyword evidence="3 7" id="KW-0808">Transferase</keyword>
<dbReference type="EC" id="2.1.1.200" evidence="5"/>
<dbReference type="Gene3D" id="3.40.1280.10">
    <property type="match status" value="1"/>
</dbReference>
<protein>
    <recommendedName>
        <fullName evidence="5">tRNA (cytidine/uridine-2'-O-)-methyltransferase TrmJ</fullName>
        <ecNumber evidence="5">2.1.1.200</ecNumber>
    </recommendedName>
    <alternativeName>
        <fullName evidence="5">tRNA (cytidine(32)/uridine(32)-2'-O)-methyltransferase</fullName>
    </alternativeName>
    <alternativeName>
        <fullName evidence="5">tRNA Cm32/Um32 methyltransferase</fullName>
    </alternativeName>
</protein>
<evidence type="ECO:0000313" key="7">
    <source>
        <dbReference type="EMBL" id="AAR38240.1"/>
    </source>
</evidence>
<evidence type="ECO:0000256" key="5">
    <source>
        <dbReference type="RuleBase" id="RU362024"/>
    </source>
</evidence>
<dbReference type="Gene3D" id="1.10.8.590">
    <property type="match status" value="1"/>
</dbReference>
<feature type="domain" description="tRNA/rRNA methyltransferase SpoU type" evidence="6">
    <location>
        <begin position="11"/>
        <end position="160"/>
    </location>
</feature>
<organism evidence="7">
    <name type="scientific">uncultured marine bacterium 580</name>
    <dbReference type="NCBI Taxonomy" id="257400"/>
    <lineage>
        <taxon>Bacteria</taxon>
        <taxon>environmental samples</taxon>
    </lineage>
</organism>
<comment type="function">
    <text evidence="5">Catalyzes the formation of 2'O-methylated cytidine (Cm32) or 2'O-methylated uridine (Um32) at position 32 in tRNA.</text>
</comment>
<name>Q6SFH7_9BACT</name>
<dbReference type="InterPro" id="IPR004384">
    <property type="entry name" value="RNA_MeTrfase_TrmJ/LasT"/>
</dbReference>
<dbReference type="PANTHER" id="PTHR42786:SF2">
    <property type="entry name" value="TRNA (CYTIDINE_URIDINE-2'-O-)-METHYLTRANSFERASE TRMJ"/>
    <property type="match status" value="1"/>
</dbReference>
<dbReference type="GO" id="GO:0160206">
    <property type="term" value="F:tRNA (cytidine(32)/uridine(32)-2'-O)-methyltransferase activity"/>
    <property type="evidence" value="ECO:0007669"/>
    <property type="project" value="UniProtKB-EC"/>
</dbReference>
<dbReference type="EMBL" id="AY458647">
    <property type="protein sequence ID" value="AAR38240.1"/>
    <property type="molecule type" value="Genomic_DNA"/>
</dbReference>
<keyword evidence="5" id="KW-0819">tRNA processing</keyword>
<keyword evidence="4 5" id="KW-0949">S-adenosyl-L-methionine</keyword>
<comment type="subcellular location">
    <subcellularLocation>
        <location evidence="5">Cytoplasm</location>
    </subcellularLocation>
</comment>
<dbReference type="GO" id="GO:0002128">
    <property type="term" value="P:tRNA nucleoside ribose methylation"/>
    <property type="evidence" value="ECO:0007669"/>
    <property type="project" value="TreeGrafter"/>
</dbReference>
<accession>Q6SFH7</accession>
<dbReference type="PANTHER" id="PTHR42786">
    <property type="entry name" value="TRNA/RRNA METHYLTRANSFERASE"/>
    <property type="match status" value="1"/>
</dbReference>
<comment type="catalytic activity">
    <reaction evidence="5">
        <text>uridine(32) in tRNA + S-adenosyl-L-methionine = 2'-O-methyluridine(32) in tRNA + S-adenosyl-L-homocysteine + H(+)</text>
        <dbReference type="Rhea" id="RHEA:42936"/>
        <dbReference type="Rhea" id="RHEA-COMP:10107"/>
        <dbReference type="Rhea" id="RHEA-COMP:10290"/>
        <dbReference type="ChEBI" id="CHEBI:15378"/>
        <dbReference type="ChEBI" id="CHEBI:57856"/>
        <dbReference type="ChEBI" id="CHEBI:59789"/>
        <dbReference type="ChEBI" id="CHEBI:65315"/>
        <dbReference type="ChEBI" id="CHEBI:74478"/>
        <dbReference type="EC" id="2.1.1.200"/>
    </reaction>
</comment>
<evidence type="ECO:0000256" key="1">
    <source>
        <dbReference type="ARBA" id="ARBA00007228"/>
    </source>
</evidence>
<dbReference type="NCBIfam" id="TIGR00050">
    <property type="entry name" value="rRNA_methyl_1"/>
    <property type="match status" value="1"/>
</dbReference>